<keyword evidence="1" id="KW-0812">Transmembrane</keyword>
<feature type="transmembrane region" description="Helical" evidence="1">
    <location>
        <begin position="20"/>
        <end position="42"/>
    </location>
</feature>
<feature type="transmembrane region" description="Helical" evidence="1">
    <location>
        <begin position="143"/>
        <end position="160"/>
    </location>
</feature>
<evidence type="ECO:0000313" key="2">
    <source>
        <dbReference type="EMBL" id="OQW52710.1"/>
    </source>
</evidence>
<organism evidence="2 3">
    <name type="scientific">Candidatus Raskinella chloraquaticus</name>
    <dbReference type="NCBI Taxonomy" id="1951219"/>
    <lineage>
        <taxon>Bacteria</taxon>
        <taxon>Pseudomonadati</taxon>
        <taxon>Pseudomonadota</taxon>
        <taxon>Alphaproteobacteria</taxon>
        <taxon>Hyphomicrobiales</taxon>
        <taxon>Phreatobacteraceae</taxon>
        <taxon>Candidatus Raskinella</taxon>
    </lineage>
</organism>
<dbReference type="Proteomes" id="UP000192872">
    <property type="component" value="Unassembled WGS sequence"/>
</dbReference>
<evidence type="ECO:0000313" key="3">
    <source>
        <dbReference type="Proteomes" id="UP000192872"/>
    </source>
</evidence>
<feature type="transmembrane region" description="Helical" evidence="1">
    <location>
        <begin position="109"/>
        <end position="128"/>
    </location>
</feature>
<proteinExistence type="predicted"/>
<dbReference type="EMBL" id="LWDL01000012">
    <property type="protein sequence ID" value="OQW52710.1"/>
    <property type="molecule type" value="Genomic_DNA"/>
</dbReference>
<name>A0A1W9HZE7_9HYPH</name>
<dbReference type="STRING" id="1827387.A4S15_07820"/>
<feature type="transmembrane region" description="Helical" evidence="1">
    <location>
        <begin position="80"/>
        <end position="102"/>
    </location>
</feature>
<evidence type="ECO:0000256" key="1">
    <source>
        <dbReference type="SAM" id="Phobius"/>
    </source>
</evidence>
<protein>
    <submittedName>
        <fullName evidence="2">Uncharacterized protein</fullName>
    </submittedName>
</protein>
<comment type="caution">
    <text evidence="2">The sequence shown here is derived from an EMBL/GenBank/DDBJ whole genome shotgun (WGS) entry which is preliminary data.</text>
</comment>
<feature type="transmembrane region" description="Helical" evidence="1">
    <location>
        <begin position="49"/>
        <end position="68"/>
    </location>
</feature>
<dbReference type="AlphaFoldDB" id="A0A1W9HZE7"/>
<keyword evidence="1" id="KW-1133">Transmembrane helix</keyword>
<accession>A0A1W9HZE7</accession>
<sequence>MPIGISRSAPPACREGFAVIRHIIAILLAGLIGHGLLIGGVLGAGVGGAYAAFAATAIQFALVTAALVQVTPDGLTQAALLALGPFFAPVLAAITLLAVLAIIARRRDILFHIFVAAFLTGLPLALRFGQANPGGPAVDRDDLVLVGAAGAVAGLVYWLIAGRRIARQAAIRG</sequence>
<keyword evidence="1" id="KW-0472">Membrane</keyword>
<reference evidence="2 3" key="1">
    <citation type="journal article" date="2017" name="Water Res.">
        <title>Comammox in drinking water systems.</title>
        <authorList>
            <person name="Wang Y."/>
            <person name="Ma L."/>
            <person name="Mao Y."/>
            <person name="Jiang X."/>
            <person name="Xia Y."/>
            <person name="Yu K."/>
            <person name="Li B."/>
            <person name="Zhang T."/>
        </authorList>
    </citation>
    <scope>NUCLEOTIDE SEQUENCE [LARGE SCALE GENOMIC DNA]</scope>
    <source>
        <strain evidence="2">SG_bin8</strain>
    </source>
</reference>
<gene>
    <name evidence="2" type="ORF">A4S15_07820</name>
</gene>